<dbReference type="PANTHER" id="PTHR33375:SF1">
    <property type="entry name" value="CHROMOSOME-PARTITIONING PROTEIN PARB-RELATED"/>
    <property type="match status" value="1"/>
</dbReference>
<dbReference type="InterPro" id="IPR003115">
    <property type="entry name" value="ParB_N"/>
</dbReference>
<dbReference type="RefSeq" id="WP_152895779.1">
    <property type="nucleotide sequence ID" value="NZ_VJZD01000477.1"/>
</dbReference>
<proteinExistence type="predicted"/>
<evidence type="ECO:0000313" key="4">
    <source>
        <dbReference type="Proteomes" id="UP000325849"/>
    </source>
</evidence>
<reference evidence="3 4" key="1">
    <citation type="submission" date="2019-07" db="EMBL/GenBank/DDBJ databases">
        <title>New species of Amycolatopsis and Streptomyces.</title>
        <authorList>
            <person name="Duangmal K."/>
            <person name="Teo W.F.A."/>
            <person name="Lipun K."/>
        </authorList>
    </citation>
    <scope>NUCLEOTIDE SEQUENCE [LARGE SCALE GENOMIC DNA]</scope>
    <source>
        <strain evidence="3 4">NBRC 109810</strain>
    </source>
</reference>
<dbReference type="PANTHER" id="PTHR33375">
    <property type="entry name" value="CHROMOSOME-PARTITIONING PROTEIN PARB-RELATED"/>
    <property type="match status" value="1"/>
</dbReference>
<keyword evidence="4" id="KW-1185">Reference proteome</keyword>
<name>A0A5N8VUA5_9ACTN</name>
<dbReference type="InterPro" id="IPR036086">
    <property type="entry name" value="ParB/Sulfiredoxin_sf"/>
</dbReference>
<accession>A0A5N8VUA5</accession>
<evidence type="ECO:0000259" key="2">
    <source>
        <dbReference type="SMART" id="SM00470"/>
    </source>
</evidence>
<dbReference type="EMBL" id="VJZD01000477">
    <property type="protein sequence ID" value="MPY38266.1"/>
    <property type="molecule type" value="Genomic_DNA"/>
</dbReference>
<feature type="region of interest" description="Disordered" evidence="1">
    <location>
        <begin position="1"/>
        <end position="21"/>
    </location>
</feature>
<dbReference type="GO" id="GO:0005694">
    <property type="term" value="C:chromosome"/>
    <property type="evidence" value="ECO:0007669"/>
    <property type="project" value="TreeGrafter"/>
</dbReference>
<feature type="domain" description="ParB-like N-terminal" evidence="2">
    <location>
        <begin position="23"/>
        <end position="124"/>
    </location>
</feature>
<dbReference type="Proteomes" id="UP000325849">
    <property type="component" value="Unassembled WGS sequence"/>
</dbReference>
<dbReference type="GO" id="GO:0007059">
    <property type="term" value="P:chromosome segregation"/>
    <property type="evidence" value="ECO:0007669"/>
    <property type="project" value="TreeGrafter"/>
</dbReference>
<gene>
    <name evidence="3" type="ORF">FNH09_45800</name>
</gene>
<sequence>MATAVSTPADKNNEHEEAAPQVVKLDPALLVRDECNAREHDTEPDEKLIASVKELGVEEPISVRPRPDGTYGVFKGWRRAQAAQTANADAAQDGRPVRVVRAYVREELVGNDGWTRFLSLVENDHREGMSERDTLRAQELSLIDMSEVDRRKASKALGVGRNAAQQARAAQKLDDAALRRASAGGMDLEQIAQFAEVEDVPGAQEKAQIPLLPARVPYGVKDTARLLSELTTPLGRPLDESGHKGCPGHSARLDDDHQPLWYCADPAEYGHKARPRPKPEKTAEDEVRAAERARTVACNRAWKAAAGPRREFVTRLVRGSKALPEDAWRFALGMLLDLPSFYGKWAQRQEAEDVAQFLGVTLPETPFARVRLSELVTLSKARTAHVLFAHVAAAFERDMRDPQGWNDARMGVRFLWEDPTPQQAAYLLLLEKLGHEDKGTYRLSEVEEQAVAPHRPDAGSGA</sequence>
<feature type="compositionally biased region" description="Polar residues" evidence="1">
    <location>
        <begin position="1"/>
        <end position="10"/>
    </location>
</feature>
<protein>
    <recommendedName>
        <fullName evidence="2">ParB-like N-terminal domain-containing protein</fullName>
    </recommendedName>
</protein>
<evidence type="ECO:0000256" key="1">
    <source>
        <dbReference type="SAM" id="MobiDB-lite"/>
    </source>
</evidence>
<dbReference type="InterPro" id="IPR050336">
    <property type="entry name" value="Chromosome_partition/occlusion"/>
</dbReference>
<dbReference type="OrthoDB" id="3846919at2"/>
<evidence type="ECO:0000313" key="3">
    <source>
        <dbReference type="EMBL" id="MPY38266.1"/>
    </source>
</evidence>
<organism evidence="3 4">
    <name type="scientific">Streptomyces adustus</name>
    <dbReference type="NCBI Taxonomy" id="1609272"/>
    <lineage>
        <taxon>Bacteria</taxon>
        <taxon>Bacillati</taxon>
        <taxon>Actinomycetota</taxon>
        <taxon>Actinomycetes</taxon>
        <taxon>Kitasatosporales</taxon>
        <taxon>Streptomycetaceae</taxon>
        <taxon>Streptomyces</taxon>
    </lineage>
</organism>
<comment type="caution">
    <text evidence="3">The sequence shown here is derived from an EMBL/GenBank/DDBJ whole genome shotgun (WGS) entry which is preliminary data.</text>
</comment>
<dbReference type="Pfam" id="PF02195">
    <property type="entry name" value="ParB_N"/>
    <property type="match status" value="1"/>
</dbReference>
<dbReference type="SMART" id="SM00470">
    <property type="entry name" value="ParB"/>
    <property type="match status" value="1"/>
</dbReference>
<dbReference type="SUPFAM" id="SSF110849">
    <property type="entry name" value="ParB/Sulfiredoxin"/>
    <property type="match status" value="1"/>
</dbReference>
<dbReference type="AlphaFoldDB" id="A0A5N8VUA5"/>
<dbReference type="Gene3D" id="3.90.1530.30">
    <property type="match status" value="1"/>
</dbReference>